<evidence type="ECO:0000259" key="1">
    <source>
        <dbReference type="Pfam" id="PF02579"/>
    </source>
</evidence>
<dbReference type="InterPro" id="IPR003731">
    <property type="entry name" value="Di-Nase_FeMo-co_biosynth"/>
</dbReference>
<dbReference type="Proteomes" id="UP000190657">
    <property type="component" value="Unassembled WGS sequence"/>
</dbReference>
<protein>
    <submittedName>
        <fullName evidence="2">Predicted Fe-Mo cluster-binding protein, NifX family</fullName>
    </submittedName>
</protein>
<dbReference type="AlphaFoldDB" id="A0A1T4KCH7"/>
<organism evidence="2 3">
    <name type="scientific">Eubacterium coprostanoligenes</name>
    <dbReference type="NCBI Taxonomy" id="290054"/>
    <lineage>
        <taxon>Bacteria</taxon>
        <taxon>Bacillati</taxon>
        <taxon>Bacillota</taxon>
        <taxon>Clostridia</taxon>
        <taxon>Eubacteriales</taxon>
        <taxon>Eubacteriaceae</taxon>
        <taxon>Eubacterium</taxon>
    </lineage>
</organism>
<dbReference type="PANTHER" id="PTHR42983:SF1">
    <property type="entry name" value="IRON-MOLYBDENUM PROTEIN"/>
    <property type="match status" value="1"/>
</dbReference>
<dbReference type="PANTHER" id="PTHR42983">
    <property type="entry name" value="DINITROGENASE IRON-MOLYBDENUM COFACTOR PROTEIN-RELATED"/>
    <property type="match status" value="1"/>
</dbReference>
<reference evidence="2 3" key="1">
    <citation type="submission" date="2017-02" db="EMBL/GenBank/DDBJ databases">
        <authorList>
            <person name="Peterson S.W."/>
        </authorList>
    </citation>
    <scope>NUCLEOTIDE SEQUENCE [LARGE SCALE GENOMIC DNA]</scope>
    <source>
        <strain evidence="2 3">ATCC 51222</strain>
    </source>
</reference>
<dbReference type="STRING" id="290054.SAMN02745114_00421"/>
<keyword evidence="3" id="KW-1185">Reference proteome</keyword>
<name>A0A1T4KCH7_9FIRM</name>
<evidence type="ECO:0000313" key="3">
    <source>
        <dbReference type="Proteomes" id="UP000190657"/>
    </source>
</evidence>
<evidence type="ECO:0000313" key="2">
    <source>
        <dbReference type="EMBL" id="SJZ40129.1"/>
    </source>
</evidence>
<dbReference type="RefSeq" id="WP_078767919.1">
    <property type="nucleotide sequence ID" value="NZ_FUWW01000003.1"/>
</dbReference>
<dbReference type="InterPro" id="IPR036105">
    <property type="entry name" value="DiNase_FeMo-co_biosyn_sf"/>
</dbReference>
<dbReference type="EMBL" id="FUWW01000003">
    <property type="protein sequence ID" value="SJZ40129.1"/>
    <property type="molecule type" value="Genomic_DNA"/>
</dbReference>
<proteinExistence type="predicted"/>
<dbReference type="SUPFAM" id="SSF53146">
    <property type="entry name" value="Nitrogenase accessory factor-like"/>
    <property type="match status" value="1"/>
</dbReference>
<sequence length="117" mass="12707">MIIAVTYDNGMINQHFGKTQYMKIYETDESGEIQKVHLESMGKHSHHGIAGYIKEIGVDTLICGGLGQGAVDSLEAAGITIYGGNTGNCDSAVIKFLHGEMKQNSQANCNHHHHHDS</sequence>
<accession>A0A1T4KCH7</accession>
<dbReference type="OrthoDB" id="280278at2"/>
<dbReference type="Gene3D" id="3.30.420.130">
    <property type="entry name" value="Dinitrogenase iron-molybdenum cofactor biosynthesis domain"/>
    <property type="match status" value="1"/>
</dbReference>
<dbReference type="Pfam" id="PF02579">
    <property type="entry name" value="Nitro_FeMo-Co"/>
    <property type="match status" value="1"/>
</dbReference>
<feature type="domain" description="Dinitrogenase iron-molybdenum cofactor biosynthesis" evidence="1">
    <location>
        <begin position="9"/>
        <end position="96"/>
    </location>
</feature>
<gene>
    <name evidence="2" type="ORF">SAMN02745114_00421</name>
</gene>